<evidence type="ECO:0000313" key="2">
    <source>
        <dbReference type="Proteomes" id="UP000033847"/>
    </source>
</evidence>
<comment type="caution">
    <text evidence="1">The sequence shown here is derived from an EMBL/GenBank/DDBJ whole genome shotgun (WGS) entry which is preliminary data.</text>
</comment>
<evidence type="ECO:0000313" key="1">
    <source>
        <dbReference type="EMBL" id="KKS37573.1"/>
    </source>
</evidence>
<organism evidence="1 2">
    <name type="scientific">candidate division WWE3 bacterium GW2011_GWF1_42_14</name>
    <dbReference type="NCBI Taxonomy" id="1619138"/>
    <lineage>
        <taxon>Bacteria</taxon>
        <taxon>Katanobacteria</taxon>
    </lineage>
</organism>
<dbReference type="Proteomes" id="UP000033847">
    <property type="component" value="Unassembled WGS sequence"/>
</dbReference>
<protein>
    <submittedName>
        <fullName evidence="1">Uncharacterized protein</fullName>
    </submittedName>
</protein>
<sequence>MNKKWFSRAILAFNLAVLIYSVLTTSQLVYNREYATQKTAYFVMQAMGWEIKVCNYREYSPDWKVIFGSDPERYLFAEDIFKATEKAWENDGKYLVDKTDDNHISICPINSGLSY</sequence>
<gene>
    <name evidence="1" type="ORF">UV00_C0013G0004</name>
</gene>
<dbReference type="AlphaFoldDB" id="A0A0G1BJE3"/>
<accession>A0A0G1BJE3</accession>
<proteinExistence type="predicted"/>
<reference evidence="1 2" key="1">
    <citation type="journal article" date="2015" name="Nature">
        <title>rRNA introns, odd ribosomes, and small enigmatic genomes across a large radiation of phyla.</title>
        <authorList>
            <person name="Brown C.T."/>
            <person name="Hug L.A."/>
            <person name="Thomas B.C."/>
            <person name="Sharon I."/>
            <person name="Castelle C.J."/>
            <person name="Singh A."/>
            <person name="Wilkins M.J."/>
            <person name="Williams K.H."/>
            <person name="Banfield J.F."/>
        </authorList>
    </citation>
    <scope>NUCLEOTIDE SEQUENCE [LARGE SCALE GENOMIC DNA]</scope>
</reference>
<dbReference type="EMBL" id="LCCU01000013">
    <property type="protein sequence ID" value="KKS37573.1"/>
    <property type="molecule type" value="Genomic_DNA"/>
</dbReference>
<name>A0A0G1BJE3_UNCKA</name>